<organism evidence="2 3">
    <name type="scientific">Serendipita indica (strain DSM 11827)</name>
    <name type="common">Root endophyte fungus</name>
    <name type="synonym">Piriformospora indica</name>
    <dbReference type="NCBI Taxonomy" id="1109443"/>
    <lineage>
        <taxon>Eukaryota</taxon>
        <taxon>Fungi</taxon>
        <taxon>Dikarya</taxon>
        <taxon>Basidiomycota</taxon>
        <taxon>Agaricomycotina</taxon>
        <taxon>Agaricomycetes</taxon>
        <taxon>Sebacinales</taxon>
        <taxon>Serendipitaceae</taxon>
        <taxon>Serendipita</taxon>
    </lineage>
</organism>
<feature type="region of interest" description="Disordered" evidence="1">
    <location>
        <begin position="408"/>
        <end position="446"/>
    </location>
</feature>
<keyword evidence="3" id="KW-1185">Reference proteome</keyword>
<accession>G4TJ60</accession>
<feature type="compositionally biased region" description="Acidic residues" evidence="1">
    <location>
        <begin position="411"/>
        <end position="435"/>
    </location>
</feature>
<gene>
    <name evidence="2" type="ORF">PIIN_05292</name>
</gene>
<comment type="caution">
    <text evidence="2">The sequence shown here is derived from an EMBL/GenBank/DDBJ whole genome shotgun (WGS) entry which is preliminary data.</text>
</comment>
<dbReference type="HOGENOM" id="CLU_502639_0_0_1"/>
<dbReference type="InParanoid" id="G4TJ60"/>
<proteinExistence type="predicted"/>
<evidence type="ECO:0000313" key="2">
    <source>
        <dbReference type="EMBL" id="CCA71353.1"/>
    </source>
</evidence>
<dbReference type="Proteomes" id="UP000007148">
    <property type="component" value="Unassembled WGS sequence"/>
</dbReference>
<dbReference type="AlphaFoldDB" id="G4TJ60"/>
<dbReference type="OrthoDB" id="3258555at2759"/>
<reference evidence="2 3" key="1">
    <citation type="journal article" date="2011" name="PLoS Pathog.">
        <title>Endophytic Life Strategies Decoded by Genome and Transcriptome Analyses of the Mutualistic Root Symbiont Piriformospora indica.</title>
        <authorList>
            <person name="Zuccaro A."/>
            <person name="Lahrmann U."/>
            <person name="Guldener U."/>
            <person name="Langen G."/>
            <person name="Pfiffi S."/>
            <person name="Biedenkopf D."/>
            <person name="Wong P."/>
            <person name="Samans B."/>
            <person name="Grimm C."/>
            <person name="Basiewicz M."/>
            <person name="Murat C."/>
            <person name="Martin F."/>
            <person name="Kogel K.H."/>
        </authorList>
    </citation>
    <scope>NUCLEOTIDE SEQUENCE [LARGE SCALE GENOMIC DNA]</scope>
    <source>
        <strain evidence="2 3">DSM 11827</strain>
    </source>
</reference>
<sequence>MPSLPTEILAHIFQYATYIDGFAFGSETLRDESERWVISSLARRSIPLVSRRWHSIGWQHLYEHIVLQTARQASRLNQLLSSINFEDRVQRIMERIAAVEFVPNSSVLRDDLGISYDAYIEDCKRILLQIPQGRLLTFSVDLFASQKCQEILDFALPRHSSSLENLRISIDHAHAQWESTQFRQPQPNSLPFPFLRTLHLASGRGCIHPSFSASVTMTLLCEIVPSLDTLRTLRFDRLDALGYVGVALFFRHASNLTSVHIGSAALTQVLGQLDIFLPQVPNLRRLILIVNAEDSDNSVLKEVSSDIIHHNLESITAIIQHSYSWHAFALIWPLFNLLEKDGVPSMKSIRLIGNYPNGCIDSNQVFPLPIRDIWKKAITLCSVKQVAFINEKDEALYLWEERHSVKPLLTEGDDGDASESDEGDWFEEDAEEYAPDPDYGAISDDSQDGVYKYQHRYDLDSHKIDWEKDRWSDQD</sequence>
<evidence type="ECO:0000313" key="3">
    <source>
        <dbReference type="Proteomes" id="UP000007148"/>
    </source>
</evidence>
<evidence type="ECO:0000256" key="1">
    <source>
        <dbReference type="SAM" id="MobiDB-lite"/>
    </source>
</evidence>
<protein>
    <submittedName>
        <fullName evidence="2">Uncharacterized protein</fullName>
    </submittedName>
</protein>
<dbReference type="EMBL" id="CAFZ01000115">
    <property type="protein sequence ID" value="CCA71353.1"/>
    <property type="molecule type" value="Genomic_DNA"/>
</dbReference>
<name>G4TJ60_SERID</name>